<gene>
    <name evidence="2" type="ORF">MERR_LOCUS37689</name>
</gene>
<dbReference type="InterPro" id="IPR001810">
    <property type="entry name" value="F-box_dom"/>
</dbReference>
<dbReference type="InterPro" id="IPR011043">
    <property type="entry name" value="Gal_Oxase/kelch_b-propeller"/>
</dbReference>
<dbReference type="SUPFAM" id="SSF50965">
    <property type="entry name" value="Galactose oxidase, central domain"/>
    <property type="match status" value="1"/>
</dbReference>
<dbReference type="Proteomes" id="UP000467841">
    <property type="component" value="Unassembled WGS sequence"/>
</dbReference>
<name>A0A6D2KBL2_9BRAS</name>
<dbReference type="NCBIfam" id="TIGR01640">
    <property type="entry name" value="F_box_assoc_1"/>
    <property type="match status" value="1"/>
</dbReference>
<dbReference type="SMART" id="SM00256">
    <property type="entry name" value="FBOX"/>
    <property type="match status" value="1"/>
</dbReference>
<dbReference type="InterPro" id="IPR006527">
    <property type="entry name" value="F-box-assoc_dom_typ1"/>
</dbReference>
<dbReference type="SUPFAM" id="SSF81383">
    <property type="entry name" value="F-box domain"/>
    <property type="match status" value="1"/>
</dbReference>
<sequence length="424" mass="49842">MGEEEQNPNSIYIPHELLEQMVIRLPLKSIQKWRTVSKEWRSILESRRFGDKHMSLRKSRKLLAAYNCDCGGRLRRLPDSESRFKGDEEIVYIHCDAPRLSLTCDGLVCFLEHDWVIVLNPSTRQLRRFPSGLTPHHTFRYVFGRWPLFPRGYWAMGFGRDRVTGRYKVVRMCFTFRKINQKYPDVECGVADVVTGEWKKLLSSPSNVVKVEKKSATVNGLVYWLGLKKGQMEMDYKIIALDLHKEEFIDVSVPAQWVSRETQIVNLEDHLAIANTIAKPYWVLEICIMGREDKRWRKVYTITLHRFTPSVYFTPVAVSKRGNLVFYDNEKRLFKYYPRPDEFRCLSLDTCVISRYVENLVPFPLKPSHTYPNQVNSDSKKRTSICRLFSRSCWITKVLQWNGYRILDILFTSLVIVGYVWCPL</sequence>
<dbReference type="PANTHER" id="PTHR31672:SF13">
    <property type="entry name" value="F-BOX PROTEIN CPR30-LIKE"/>
    <property type="match status" value="1"/>
</dbReference>
<dbReference type="InterPro" id="IPR036047">
    <property type="entry name" value="F-box-like_dom_sf"/>
</dbReference>
<dbReference type="AlphaFoldDB" id="A0A6D2KBL2"/>
<keyword evidence="3" id="KW-1185">Reference proteome</keyword>
<comment type="caution">
    <text evidence="2">The sequence shown here is derived from an EMBL/GenBank/DDBJ whole genome shotgun (WGS) entry which is preliminary data.</text>
</comment>
<organism evidence="2 3">
    <name type="scientific">Microthlaspi erraticum</name>
    <dbReference type="NCBI Taxonomy" id="1685480"/>
    <lineage>
        <taxon>Eukaryota</taxon>
        <taxon>Viridiplantae</taxon>
        <taxon>Streptophyta</taxon>
        <taxon>Embryophyta</taxon>
        <taxon>Tracheophyta</taxon>
        <taxon>Spermatophyta</taxon>
        <taxon>Magnoliopsida</taxon>
        <taxon>eudicotyledons</taxon>
        <taxon>Gunneridae</taxon>
        <taxon>Pentapetalae</taxon>
        <taxon>rosids</taxon>
        <taxon>malvids</taxon>
        <taxon>Brassicales</taxon>
        <taxon>Brassicaceae</taxon>
        <taxon>Coluteocarpeae</taxon>
        <taxon>Microthlaspi</taxon>
    </lineage>
</organism>
<protein>
    <recommendedName>
        <fullName evidence="1">F-box domain-containing protein</fullName>
    </recommendedName>
</protein>
<evidence type="ECO:0000259" key="1">
    <source>
        <dbReference type="SMART" id="SM00256"/>
    </source>
</evidence>
<proteinExistence type="predicted"/>
<dbReference type="EMBL" id="CACVBM020001451">
    <property type="protein sequence ID" value="CAA7050454.1"/>
    <property type="molecule type" value="Genomic_DNA"/>
</dbReference>
<dbReference type="InterPro" id="IPR017451">
    <property type="entry name" value="F-box-assoc_interact_dom"/>
</dbReference>
<feature type="domain" description="F-box" evidence="1">
    <location>
        <begin position="13"/>
        <end position="53"/>
    </location>
</feature>
<dbReference type="PANTHER" id="PTHR31672">
    <property type="entry name" value="BNACNNG10540D PROTEIN"/>
    <property type="match status" value="1"/>
</dbReference>
<reference evidence="2" key="1">
    <citation type="submission" date="2020-01" db="EMBL/GenBank/DDBJ databases">
        <authorList>
            <person name="Mishra B."/>
        </authorList>
    </citation>
    <scope>NUCLEOTIDE SEQUENCE [LARGE SCALE GENOMIC DNA]</scope>
</reference>
<accession>A0A6D2KBL2</accession>
<dbReference type="InterPro" id="IPR050796">
    <property type="entry name" value="SCF_F-box_component"/>
</dbReference>
<dbReference type="Pfam" id="PF07734">
    <property type="entry name" value="FBA_1"/>
    <property type="match status" value="1"/>
</dbReference>
<evidence type="ECO:0000313" key="2">
    <source>
        <dbReference type="EMBL" id="CAA7050454.1"/>
    </source>
</evidence>
<dbReference type="OrthoDB" id="5319261at2759"/>
<evidence type="ECO:0000313" key="3">
    <source>
        <dbReference type="Proteomes" id="UP000467841"/>
    </source>
</evidence>